<dbReference type="eggNOG" id="KOG2938">
    <property type="taxonomic scope" value="Eukaryota"/>
</dbReference>
<keyword evidence="5" id="KW-1185">Reference proteome</keyword>
<proteinExistence type="inferred from homology"/>
<feature type="chain" id="PRO_5003173256" description="Inosine/uridine-preferring nucleoside hydrolase domain-containing protein" evidence="2">
    <location>
        <begin position="17"/>
        <end position="390"/>
    </location>
</feature>
<dbReference type="InterPro" id="IPR052775">
    <property type="entry name" value="IUN_hydrolase"/>
</dbReference>
<dbReference type="AlphaFoldDB" id="E3LR92"/>
<evidence type="ECO:0000259" key="3">
    <source>
        <dbReference type="Pfam" id="PF01156"/>
    </source>
</evidence>
<dbReference type="InParanoid" id="E3LR92"/>
<dbReference type="HOGENOM" id="CLU_036838_11_2_1"/>
<feature type="signal peptide" evidence="2">
    <location>
        <begin position="1"/>
        <end position="16"/>
    </location>
</feature>
<evidence type="ECO:0000313" key="5">
    <source>
        <dbReference type="Proteomes" id="UP000008281"/>
    </source>
</evidence>
<dbReference type="InterPro" id="IPR001910">
    <property type="entry name" value="Inosine/uridine_hydrolase_dom"/>
</dbReference>
<dbReference type="OMA" id="ARSPEYE"/>
<organism evidence="5">
    <name type="scientific">Caenorhabditis remanei</name>
    <name type="common">Caenorhabditis vulgaris</name>
    <dbReference type="NCBI Taxonomy" id="31234"/>
    <lineage>
        <taxon>Eukaryota</taxon>
        <taxon>Metazoa</taxon>
        <taxon>Ecdysozoa</taxon>
        <taxon>Nematoda</taxon>
        <taxon>Chromadorea</taxon>
        <taxon>Rhabditida</taxon>
        <taxon>Rhabditina</taxon>
        <taxon>Rhabditomorpha</taxon>
        <taxon>Rhabditoidea</taxon>
        <taxon>Rhabditidae</taxon>
        <taxon>Peloderinae</taxon>
        <taxon>Caenorhabditis</taxon>
    </lineage>
</organism>
<evidence type="ECO:0000256" key="1">
    <source>
        <dbReference type="ARBA" id="ARBA00009176"/>
    </source>
</evidence>
<dbReference type="GO" id="GO:0016799">
    <property type="term" value="F:hydrolase activity, hydrolyzing N-glycosyl compounds"/>
    <property type="evidence" value="ECO:0007669"/>
    <property type="project" value="InterPro"/>
</dbReference>
<dbReference type="InterPro" id="IPR036452">
    <property type="entry name" value="Ribo_hydro-like"/>
</dbReference>
<evidence type="ECO:0000256" key="2">
    <source>
        <dbReference type="SAM" id="SignalP"/>
    </source>
</evidence>
<sequence>MFCLLIFHFIIPFVSTLFRPSPVTPIKLIIDTDGVYDDIRGLSIALTHPNVEVIGITTVHGGVSANQSAANVARLLRAIGKESVPIFIGSQDSLVPKGPVVVWDELFGSDGIGGVPDIHPKSLPSDFQMAQKQNAIDAIIELTKNTSDVVLIGLGPLTNIAMALRKDPEVAKRIRKVIIMGGNYLGIGNSQYNSTAEFNFLMDPEAAHIVLSSIHLTIIPWDMCFLKGPEYNNEVDYEESLRQKTDLSYFLSNITARGRQYNKLTQQLYAFVDDIAVAVAIYSNVAKKCLKLCASVELERAAVTRGQVTVDWLSTKYIPIVHSYQSSGDKNVSMMGRILYLFFYNFQEANWLSHTFITEYDAKKVNEILIAAVKSSGNTNNIDNNSLIVA</sequence>
<dbReference type="PANTHER" id="PTHR46190:SF1">
    <property type="entry name" value="SI:CH211-201H21.5"/>
    <property type="match status" value="1"/>
</dbReference>
<dbReference type="OrthoDB" id="432381at2759"/>
<dbReference type="FunCoup" id="E3LR92">
    <property type="interactions" value="49"/>
</dbReference>
<dbReference type="CDD" id="cd02649">
    <property type="entry name" value="nuc_hydro_CeIAG"/>
    <property type="match status" value="1"/>
</dbReference>
<name>E3LR92_CAERE</name>
<dbReference type="PANTHER" id="PTHR46190">
    <property type="entry name" value="SI:CH211-201H21.5-RELATED"/>
    <property type="match status" value="1"/>
</dbReference>
<protein>
    <recommendedName>
        <fullName evidence="3">Inosine/uridine-preferring nucleoside hydrolase domain-containing protein</fullName>
    </recommendedName>
</protein>
<accession>E3LR92</accession>
<comment type="similarity">
    <text evidence="1">Belongs to the IUNH family.</text>
</comment>
<dbReference type="STRING" id="31234.E3LR92"/>
<dbReference type="Pfam" id="PF01156">
    <property type="entry name" value="IU_nuc_hydro"/>
    <property type="match status" value="1"/>
</dbReference>
<feature type="domain" description="Inosine/uridine-preferring nucleoside hydrolase" evidence="3">
    <location>
        <begin position="28"/>
        <end position="326"/>
    </location>
</feature>
<dbReference type="EMBL" id="DS268413">
    <property type="protein sequence ID" value="EFP07603.1"/>
    <property type="molecule type" value="Genomic_DNA"/>
</dbReference>
<evidence type="ECO:0000313" key="4">
    <source>
        <dbReference type="EMBL" id="EFP07603.1"/>
    </source>
</evidence>
<dbReference type="Gene3D" id="3.90.245.10">
    <property type="entry name" value="Ribonucleoside hydrolase-like"/>
    <property type="match status" value="1"/>
</dbReference>
<dbReference type="SUPFAM" id="SSF53590">
    <property type="entry name" value="Nucleoside hydrolase"/>
    <property type="match status" value="1"/>
</dbReference>
<gene>
    <name evidence="4" type="ORF">CRE_26305</name>
</gene>
<reference evidence="4" key="1">
    <citation type="submission" date="2007-07" db="EMBL/GenBank/DDBJ databases">
        <title>PCAP assembly of the Caenorhabditis remanei genome.</title>
        <authorList>
            <consortium name="The Caenorhabditis remanei Sequencing Consortium"/>
            <person name="Wilson R.K."/>
        </authorList>
    </citation>
    <scope>NUCLEOTIDE SEQUENCE [LARGE SCALE GENOMIC DNA]</scope>
    <source>
        <strain evidence="4">PB4641</strain>
    </source>
</reference>
<dbReference type="Proteomes" id="UP000008281">
    <property type="component" value="Unassembled WGS sequence"/>
</dbReference>
<keyword evidence="2" id="KW-0732">Signal</keyword>